<dbReference type="RefSeq" id="WP_344575199.1">
    <property type="nucleotide sequence ID" value="NZ_BAAARK010000006.1"/>
</dbReference>
<evidence type="ECO:0000313" key="2">
    <source>
        <dbReference type="EMBL" id="GAA2657604.1"/>
    </source>
</evidence>
<dbReference type="PROSITE" id="PS50011">
    <property type="entry name" value="PROTEIN_KINASE_DOM"/>
    <property type="match status" value="1"/>
</dbReference>
<dbReference type="Gene3D" id="1.10.510.10">
    <property type="entry name" value="Transferase(Phosphotransferase) domain 1"/>
    <property type="match status" value="1"/>
</dbReference>
<reference evidence="2 3" key="1">
    <citation type="journal article" date="2019" name="Int. J. Syst. Evol. Microbiol.">
        <title>The Global Catalogue of Microorganisms (GCM) 10K type strain sequencing project: providing services to taxonomists for standard genome sequencing and annotation.</title>
        <authorList>
            <consortium name="The Broad Institute Genomics Platform"/>
            <consortium name="The Broad Institute Genome Sequencing Center for Infectious Disease"/>
            <person name="Wu L."/>
            <person name="Ma J."/>
        </authorList>
    </citation>
    <scope>NUCLEOTIDE SEQUENCE [LARGE SCALE GENOMIC DNA]</scope>
    <source>
        <strain evidence="2 3">JCM 16374</strain>
    </source>
</reference>
<evidence type="ECO:0000313" key="3">
    <source>
        <dbReference type="Proteomes" id="UP001500994"/>
    </source>
</evidence>
<dbReference type="InterPro" id="IPR011009">
    <property type="entry name" value="Kinase-like_dom_sf"/>
</dbReference>
<dbReference type="Proteomes" id="UP001500994">
    <property type="component" value="Unassembled WGS sequence"/>
</dbReference>
<keyword evidence="3" id="KW-1185">Reference proteome</keyword>
<name>A0ABN3RPF1_9ACTN</name>
<dbReference type="InterPro" id="IPR000719">
    <property type="entry name" value="Prot_kinase_dom"/>
</dbReference>
<dbReference type="EMBL" id="BAAARK010000006">
    <property type="protein sequence ID" value="GAA2657604.1"/>
    <property type="molecule type" value="Genomic_DNA"/>
</dbReference>
<dbReference type="SUPFAM" id="SSF56112">
    <property type="entry name" value="Protein kinase-like (PK-like)"/>
    <property type="match status" value="1"/>
</dbReference>
<gene>
    <name evidence="2" type="ORF">GCM10009864_25090</name>
</gene>
<accession>A0ABN3RPF1</accession>
<sequence>MTSSIVSSRKPRLRTPFEATTLANRLVGSPAIWRLCRSYTSTHVWHVGGPESSVAVKIAGGESAAQALVWESENLRAMPAGNLRPLGAGCDLRPADPFAWQVTPWVLGLTTWEACRLLREGDRQGREQARAVAIETCRAVGRLHTAGWLHGTLDPHHVVHTRGRGRVRLLSCAWATHAGKRTSAGYGGGLVHLLSPELASAVDQSRGNGVLLNRPSEVYTLAAGLWWAATGTWPLAYHEQREVGFDPQTKSRSQLRRVIASGKVPRADPTVHHWPEFLDPLAAAMSPSLSRRPTAHQLADWLITIPL</sequence>
<comment type="caution">
    <text evidence="2">The sequence shown here is derived from an EMBL/GenBank/DDBJ whole genome shotgun (WGS) entry which is preliminary data.</text>
</comment>
<organism evidence="2 3">
    <name type="scientific">Streptomyces lunalinharesii</name>
    <dbReference type="NCBI Taxonomy" id="333384"/>
    <lineage>
        <taxon>Bacteria</taxon>
        <taxon>Bacillati</taxon>
        <taxon>Actinomycetota</taxon>
        <taxon>Actinomycetes</taxon>
        <taxon>Kitasatosporales</taxon>
        <taxon>Streptomycetaceae</taxon>
        <taxon>Streptomyces</taxon>
    </lineage>
</organism>
<proteinExistence type="predicted"/>
<feature type="domain" description="Protein kinase" evidence="1">
    <location>
        <begin position="21"/>
        <end position="302"/>
    </location>
</feature>
<evidence type="ECO:0000259" key="1">
    <source>
        <dbReference type="PROSITE" id="PS50011"/>
    </source>
</evidence>
<protein>
    <recommendedName>
        <fullName evidence="1">Protein kinase domain-containing protein</fullName>
    </recommendedName>
</protein>